<dbReference type="Pfam" id="PF04138">
    <property type="entry name" value="GtrA_DPMS_TM"/>
    <property type="match status" value="1"/>
</dbReference>
<evidence type="ECO:0000256" key="4">
    <source>
        <dbReference type="ARBA" id="ARBA00022989"/>
    </source>
</evidence>
<evidence type="ECO:0000256" key="1">
    <source>
        <dbReference type="ARBA" id="ARBA00004141"/>
    </source>
</evidence>
<keyword evidence="9" id="KW-1185">Reference proteome</keyword>
<keyword evidence="4 6" id="KW-1133">Transmembrane helix</keyword>
<dbReference type="PANTHER" id="PTHR38459">
    <property type="entry name" value="PROPHAGE BACTOPRENOL-LINKED GLUCOSE TRANSLOCASE HOMOLOG"/>
    <property type="match status" value="1"/>
</dbReference>
<evidence type="ECO:0000313" key="8">
    <source>
        <dbReference type="EMBL" id="ANU10211.1"/>
    </source>
</evidence>
<comment type="similarity">
    <text evidence="2">Belongs to the GtrA family.</text>
</comment>
<evidence type="ECO:0000256" key="5">
    <source>
        <dbReference type="ARBA" id="ARBA00023136"/>
    </source>
</evidence>
<evidence type="ECO:0000259" key="7">
    <source>
        <dbReference type="Pfam" id="PF04138"/>
    </source>
</evidence>
<feature type="transmembrane region" description="Helical" evidence="6">
    <location>
        <begin position="16"/>
        <end position="35"/>
    </location>
</feature>
<evidence type="ECO:0000256" key="6">
    <source>
        <dbReference type="SAM" id="Phobius"/>
    </source>
</evidence>
<keyword evidence="5 6" id="KW-0472">Membrane</keyword>
<comment type="subcellular location">
    <subcellularLocation>
        <location evidence="1">Membrane</location>
        <topology evidence="1">Multi-pass membrane protein</topology>
    </subcellularLocation>
</comment>
<keyword evidence="3 6" id="KW-0812">Transmembrane</keyword>
<dbReference type="PANTHER" id="PTHR38459:SF5">
    <property type="entry name" value="CELL WALL TEICHOIC ACID GLYCOSYLATION PROTEIN GTCA"/>
    <property type="match status" value="1"/>
</dbReference>
<evidence type="ECO:0000256" key="3">
    <source>
        <dbReference type="ARBA" id="ARBA00022692"/>
    </source>
</evidence>
<dbReference type="EMBL" id="CP016534">
    <property type="protein sequence ID" value="ANU10211.1"/>
    <property type="molecule type" value="Genomic_DNA"/>
</dbReference>
<dbReference type="InterPro" id="IPR051401">
    <property type="entry name" value="GtrA_CellWall_Glycosyl"/>
</dbReference>
<reference evidence="8" key="1">
    <citation type="submission" date="2016-10" db="EMBL/GenBank/DDBJ databases">
        <authorList>
            <person name="See-Too W.S."/>
        </authorList>
    </citation>
    <scope>NUCLEOTIDE SEQUENCE</scope>
    <source>
        <strain evidence="8">DSM 14505</strain>
    </source>
</reference>
<dbReference type="Proteomes" id="UP000092661">
    <property type="component" value="Chromosome"/>
</dbReference>
<protein>
    <submittedName>
        <fullName evidence="8">Teichoic acid glycosylation protein</fullName>
    </submittedName>
</protein>
<proteinExistence type="inferred from homology"/>
<feature type="transmembrane region" description="Helical" evidence="6">
    <location>
        <begin position="85"/>
        <end position="107"/>
    </location>
</feature>
<evidence type="ECO:0000256" key="2">
    <source>
        <dbReference type="ARBA" id="ARBA00009399"/>
    </source>
</evidence>
<accession>A0ABN4RDV6</accession>
<organism evidence="8 9">
    <name type="scientific">Planococcus antarcticus DSM 14505</name>
    <dbReference type="NCBI Taxonomy" id="1185653"/>
    <lineage>
        <taxon>Bacteria</taxon>
        <taxon>Bacillati</taxon>
        <taxon>Bacillota</taxon>
        <taxon>Bacilli</taxon>
        <taxon>Bacillales</taxon>
        <taxon>Caryophanaceae</taxon>
        <taxon>Planococcus</taxon>
    </lineage>
</organism>
<gene>
    <name evidence="8" type="ORF">BBH88_07800</name>
</gene>
<name>A0ABN4RDV6_9BACL</name>
<dbReference type="InterPro" id="IPR007267">
    <property type="entry name" value="GtrA_DPMS_TM"/>
</dbReference>
<feature type="transmembrane region" description="Helical" evidence="6">
    <location>
        <begin position="113"/>
        <end position="130"/>
    </location>
</feature>
<feature type="domain" description="GtrA/DPMS transmembrane" evidence="7">
    <location>
        <begin position="19"/>
        <end position="136"/>
    </location>
</feature>
<feature type="transmembrane region" description="Helical" evidence="6">
    <location>
        <begin position="47"/>
        <end position="64"/>
    </location>
</feature>
<sequence>MGNSMKNLLTKDWRSILMYLIMGGWTTVVNIVVYWACEELFHLDYRISTTIAWLFAVVFAFIVNKRYVFKSVTNNWRDRFAEMGSFFGFRVLSFFMDLGTMILLVGLLSINGTVSKILANVIVLVANYVFSKKFIFKDRTVPIAEKVQ</sequence>
<evidence type="ECO:0000313" key="9">
    <source>
        <dbReference type="Proteomes" id="UP000092661"/>
    </source>
</evidence>